<feature type="transmembrane region" description="Helical" evidence="1">
    <location>
        <begin position="98"/>
        <end position="118"/>
    </location>
</feature>
<feature type="transmembrane region" description="Helical" evidence="1">
    <location>
        <begin position="174"/>
        <end position="193"/>
    </location>
</feature>
<accession>A0ABW5PFF1</accession>
<dbReference type="RefSeq" id="WP_377603316.1">
    <property type="nucleotide sequence ID" value="NZ_JBHUME010000008.1"/>
</dbReference>
<dbReference type="EMBL" id="JBHUME010000008">
    <property type="protein sequence ID" value="MFD2613318.1"/>
    <property type="molecule type" value="Genomic_DNA"/>
</dbReference>
<dbReference type="EC" id="3.4.-.-" evidence="3"/>
<protein>
    <submittedName>
        <fullName evidence="3">CPBP family intramembrane glutamic endopeptidase</fullName>
        <ecNumber evidence="3">3.4.-.-</ecNumber>
    </submittedName>
</protein>
<dbReference type="Proteomes" id="UP001597541">
    <property type="component" value="Unassembled WGS sequence"/>
</dbReference>
<proteinExistence type="predicted"/>
<evidence type="ECO:0000313" key="4">
    <source>
        <dbReference type="Proteomes" id="UP001597541"/>
    </source>
</evidence>
<keyword evidence="4" id="KW-1185">Reference proteome</keyword>
<keyword evidence="1" id="KW-0812">Transmembrane</keyword>
<organism evidence="3 4">
    <name type="scientific">Paenibacillus gansuensis</name>
    <dbReference type="NCBI Taxonomy" id="306542"/>
    <lineage>
        <taxon>Bacteria</taxon>
        <taxon>Bacillati</taxon>
        <taxon>Bacillota</taxon>
        <taxon>Bacilli</taxon>
        <taxon>Bacillales</taxon>
        <taxon>Paenibacillaceae</taxon>
        <taxon>Paenibacillus</taxon>
    </lineage>
</organism>
<evidence type="ECO:0000256" key="1">
    <source>
        <dbReference type="SAM" id="Phobius"/>
    </source>
</evidence>
<reference evidence="4" key="1">
    <citation type="journal article" date="2019" name="Int. J. Syst. Evol. Microbiol.">
        <title>The Global Catalogue of Microorganisms (GCM) 10K type strain sequencing project: providing services to taxonomists for standard genome sequencing and annotation.</title>
        <authorList>
            <consortium name="The Broad Institute Genomics Platform"/>
            <consortium name="The Broad Institute Genome Sequencing Center for Infectious Disease"/>
            <person name="Wu L."/>
            <person name="Ma J."/>
        </authorList>
    </citation>
    <scope>NUCLEOTIDE SEQUENCE [LARGE SCALE GENOMIC DNA]</scope>
    <source>
        <strain evidence="4">KCTC 3950</strain>
    </source>
</reference>
<dbReference type="InterPro" id="IPR003675">
    <property type="entry name" value="Rce1/LyrA-like_dom"/>
</dbReference>
<dbReference type="PANTHER" id="PTHR36435">
    <property type="entry name" value="SLR1288 PROTEIN"/>
    <property type="match status" value="1"/>
</dbReference>
<feature type="transmembrane region" description="Helical" evidence="1">
    <location>
        <begin position="130"/>
        <end position="146"/>
    </location>
</feature>
<keyword evidence="1" id="KW-0472">Membrane</keyword>
<feature type="transmembrane region" description="Helical" evidence="1">
    <location>
        <begin position="25"/>
        <end position="42"/>
    </location>
</feature>
<sequence length="195" mass="22885">MKNTLLIILFLFLYFVTINNDNKFLLILIPPIFLVILVYLYRNDIRQYNYLILVSDFPKINKWTLFLLKYCIIIQGFTNAFFIILLGGSHSILSILHLYPIIPFYAIVISPLIEEVIFRKIIFLNIRRKWGFWSGAILSSLLFAGLHFDLRVILGLFLSGILYCWVYDKFKSIVPLYISHLLLNFVVILIASLRT</sequence>
<comment type="caution">
    <text evidence="3">The sequence shown here is derived from an EMBL/GenBank/DDBJ whole genome shotgun (WGS) entry which is preliminary data.</text>
</comment>
<dbReference type="Pfam" id="PF02517">
    <property type="entry name" value="Rce1-like"/>
    <property type="match status" value="1"/>
</dbReference>
<gene>
    <name evidence="3" type="ORF">ACFSUF_12880</name>
</gene>
<evidence type="ECO:0000313" key="3">
    <source>
        <dbReference type="EMBL" id="MFD2613318.1"/>
    </source>
</evidence>
<keyword evidence="1" id="KW-1133">Transmembrane helix</keyword>
<dbReference type="InterPro" id="IPR052710">
    <property type="entry name" value="CAAX_protease"/>
</dbReference>
<evidence type="ECO:0000259" key="2">
    <source>
        <dbReference type="Pfam" id="PF02517"/>
    </source>
</evidence>
<keyword evidence="3" id="KW-0378">Hydrolase</keyword>
<dbReference type="GO" id="GO:0016787">
    <property type="term" value="F:hydrolase activity"/>
    <property type="evidence" value="ECO:0007669"/>
    <property type="project" value="UniProtKB-KW"/>
</dbReference>
<dbReference type="PANTHER" id="PTHR36435:SF1">
    <property type="entry name" value="CAAX AMINO TERMINAL PROTEASE FAMILY PROTEIN"/>
    <property type="match status" value="1"/>
</dbReference>
<name>A0ABW5PFF1_9BACL</name>
<feature type="domain" description="CAAX prenyl protease 2/Lysostaphin resistance protein A-like" evidence="2">
    <location>
        <begin position="102"/>
        <end position="186"/>
    </location>
</feature>
<feature type="transmembrane region" description="Helical" evidence="1">
    <location>
        <begin position="63"/>
        <end position="86"/>
    </location>
</feature>